<sequence>MMRVIFADLLGPGHVARQRLCRPGESLVWAMYRQTYYYAVDGLDRLGAPVRSLFARGASAVGRGVGELALTFVGGGGDSGNDKAPDPDHLVFGPSGESLAVRAMSGVEPGGRRVRLWALTSERLVLAVRVATPEVSPEPAPKSLLGKAIVFGKEMGKILVDNRRKFGEHVEGEPVAVPDFRAVVEIPRAQIAHVQAGPSLRVLLVDGSGFEFLLESPAVTPDETVTKELTEFWLRRDERLVLGLPPIAGYVGGIVGGSLRVPWTAVSPMPPLELDKLRWPLPAPPSPQDWIDDPTLGYWVEAPTTSSSAVRLADHFAFSRGNARLAASDQRVAVVYPTRLFEAKPASVFTTFAEIPSSAVRSLDTVHAGHSLPARQVVRLTFADGSTLHLRAPR</sequence>
<comment type="caution">
    <text evidence="1">The sequence shown here is derived from an EMBL/GenBank/DDBJ whole genome shotgun (WGS) entry which is preliminary data.</text>
</comment>
<keyword evidence="2" id="KW-1185">Reference proteome</keyword>
<accession>A0ABQ2URW6</accession>
<dbReference type="EMBL" id="BMRE01000020">
    <property type="protein sequence ID" value="GGU48665.1"/>
    <property type="molecule type" value="Genomic_DNA"/>
</dbReference>
<name>A0ABQ2URW6_9PSEU</name>
<protein>
    <submittedName>
        <fullName evidence="1">Uncharacterized protein</fullName>
    </submittedName>
</protein>
<evidence type="ECO:0000313" key="2">
    <source>
        <dbReference type="Proteomes" id="UP000649573"/>
    </source>
</evidence>
<proteinExistence type="predicted"/>
<reference evidence="2" key="1">
    <citation type="journal article" date="2019" name="Int. J. Syst. Evol. Microbiol.">
        <title>The Global Catalogue of Microorganisms (GCM) 10K type strain sequencing project: providing services to taxonomists for standard genome sequencing and annotation.</title>
        <authorList>
            <consortium name="The Broad Institute Genomics Platform"/>
            <consortium name="The Broad Institute Genome Sequencing Center for Infectious Disease"/>
            <person name="Wu L."/>
            <person name="Ma J."/>
        </authorList>
    </citation>
    <scope>NUCLEOTIDE SEQUENCE [LARGE SCALE GENOMIC DNA]</scope>
    <source>
        <strain evidence="2">JCM 3296</strain>
    </source>
</reference>
<evidence type="ECO:0000313" key="1">
    <source>
        <dbReference type="EMBL" id="GGU48665.1"/>
    </source>
</evidence>
<dbReference type="Proteomes" id="UP000649573">
    <property type="component" value="Unassembled WGS sequence"/>
</dbReference>
<gene>
    <name evidence="1" type="ORF">GCM10010178_46810</name>
</gene>
<organism evidence="1 2">
    <name type="scientific">Lentzea flava</name>
    <dbReference type="NCBI Taxonomy" id="103732"/>
    <lineage>
        <taxon>Bacteria</taxon>
        <taxon>Bacillati</taxon>
        <taxon>Actinomycetota</taxon>
        <taxon>Actinomycetes</taxon>
        <taxon>Pseudonocardiales</taxon>
        <taxon>Pseudonocardiaceae</taxon>
        <taxon>Lentzea</taxon>
    </lineage>
</organism>